<gene>
    <name evidence="1" type="ORF">HJG63_007877</name>
</gene>
<evidence type="ECO:0000313" key="1">
    <source>
        <dbReference type="EMBL" id="KAF6506020.1"/>
    </source>
</evidence>
<name>A0A7J8KAY6_ROUAE</name>
<comment type="caution">
    <text evidence="1">The sequence shown here is derived from an EMBL/GenBank/DDBJ whole genome shotgun (WGS) entry which is preliminary data.</text>
</comment>
<sequence length="208" mass="22394">MVPSSIIDQNCQPLVPLLCWCPRLALWTPKCALRVVHLGPTLRLASDIRTLAGHPPWSPQAEASLSVQLPGLFQDGRAGRVSAEGGGRKKPQGEGRFTIGCTRILTLPLPEDYGRRKSAGCPPSPFARAGKAEWGGCPGVRESSRGALGCQANLPRGVPDAPVILPRFQVLRGGSLLQVNNLEAVPQGMWFPRSKALWRGSARYVPVH</sequence>
<accession>A0A7J8KAY6</accession>
<protein>
    <submittedName>
        <fullName evidence="1">Uncharacterized protein</fullName>
    </submittedName>
</protein>
<proteinExistence type="predicted"/>
<reference evidence="1 2" key="1">
    <citation type="journal article" date="2020" name="Nature">
        <title>Six reference-quality genomes reveal evolution of bat adaptations.</title>
        <authorList>
            <person name="Jebb D."/>
            <person name="Huang Z."/>
            <person name="Pippel M."/>
            <person name="Hughes G.M."/>
            <person name="Lavrichenko K."/>
            <person name="Devanna P."/>
            <person name="Winkler S."/>
            <person name="Jermiin L.S."/>
            <person name="Skirmuntt E.C."/>
            <person name="Katzourakis A."/>
            <person name="Burkitt-Gray L."/>
            <person name="Ray D.A."/>
            <person name="Sullivan K.A.M."/>
            <person name="Roscito J.G."/>
            <person name="Kirilenko B.M."/>
            <person name="Davalos L.M."/>
            <person name="Corthals A.P."/>
            <person name="Power M.L."/>
            <person name="Jones G."/>
            <person name="Ransome R.D."/>
            <person name="Dechmann D.K.N."/>
            <person name="Locatelli A.G."/>
            <person name="Puechmaille S.J."/>
            <person name="Fedrigo O."/>
            <person name="Jarvis E.D."/>
            <person name="Hiller M."/>
            <person name="Vernes S.C."/>
            <person name="Myers E.W."/>
            <person name="Teeling E.C."/>
        </authorList>
    </citation>
    <scope>NUCLEOTIDE SEQUENCE [LARGE SCALE GENOMIC DNA]</scope>
    <source>
        <strain evidence="1">MRouAeg1</strain>
        <tissue evidence="1">Muscle</tissue>
    </source>
</reference>
<keyword evidence="2" id="KW-1185">Reference proteome</keyword>
<dbReference type="AlphaFoldDB" id="A0A7J8KAY6"/>
<evidence type="ECO:0000313" key="2">
    <source>
        <dbReference type="Proteomes" id="UP000593571"/>
    </source>
</evidence>
<dbReference type="EMBL" id="JACASE010000001">
    <property type="protein sequence ID" value="KAF6506020.1"/>
    <property type="molecule type" value="Genomic_DNA"/>
</dbReference>
<organism evidence="1 2">
    <name type="scientific">Rousettus aegyptiacus</name>
    <name type="common">Egyptian fruit bat</name>
    <name type="synonym">Pteropus aegyptiacus</name>
    <dbReference type="NCBI Taxonomy" id="9407"/>
    <lineage>
        <taxon>Eukaryota</taxon>
        <taxon>Metazoa</taxon>
        <taxon>Chordata</taxon>
        <taxon>Craniata</taxon>
        <taxon>Vertebrata</taxon>
        <taxon>Euteleostomi</taxon>
        <taxon>Mammalia</taxon>
        <taxon>Eutheria</taxon>
        <taxon>Laurasiatheria</taxon>
        <taxon>Chiroptera</taxon>
        <taxon>Yinpterochiroptera</taxon>
        <taxon>Pteropodoidea</taxon>
        <taxon>Pteropodidae</taxon>
        <taxon>Rousettinae</taxon>
        <taxon>Rousettus</taxon>
    </lineage>
</organism>
<dbReference type="Proteomes" id="UP000593571">
    <property type="component" value="Unassembled WGS sequence"/>
</dbReference>